<dbReference type="PANTHER" id="PTHR47807">
    <property type="entry name" value="PROTEIN TBF1"/>
    <property type="match status" value="1"/>
</dbReference>
<name>A0A511KM12_RHOTO</name>
<dbReference type="GO" id="GO:0010833">
    <property type="term" value="P:telomere maintenance via telomere lengthening"/>
    <property type="evidence" value="ECO:0007669"/>
    <property type="project" value="TreeGrafter"/>
</dbReference>
<feature type="region of interest" description="Disordered" evidence="1">
    <location>
        <begin position="393"/>
        <end position="424"/>
    </location>
</feature>
<evidence type="ECO:0000259" key="2">
    <source>
        <dbReference type="PROSITE" id="PS50090"/>
    </source>
</evidence>
<feature type="compositionally biased region" description="Basic and acidic residues" evidence="1">
    <location>
        <begin position="642"/>
        <end position="651"/>
    </location>
</feature>
<feature type="compositionally biased region" description="Low complexity" evidence="1">
    <location>
        <begin position="831"/>
        <end position="845"/>
    </location>
</feature>
<feature type="compositionally biased region" description="Polar residues" evidence="1">
    <location>
        <begin position="30"/>
        <end position="43"/>
    </location>
</feature>
<proteinExistence type="predicted"/>
<comment type="caution">
    <text evidence="3">The sequence shown here is derived from an EMBL/GenBank/DDBJ whole genome shotgun (WGS) entry which is preliminary data.</text>
</comment>
<feature type="region of interest" description="Disordered" evidence="1">
    <location>
        <begin position="642"/>
        <end position="948"/>
    </location>
</feature>
<dbReference type="Proteomes" id="UP000321518">
    <property type="component" value="Unassembled WGS sequence"/>
</dbReference>
<feature type="compositionally biased region" description="Basic residues" evidence="1">
    <location>
        <begin position="872"/>
        <end position="882"/>
    </location>
</feature>
<dbReference type="PANTHER" id="PTHR47807:SF1">
    <property type="entry name" value="PROTEIN TBF1"/>
    <property type="match status" value="1"/>
</dbReference>
<gene>
    <name evidence="3" type="ORF">Rt10032_c15g5450</name>
</gene>
<protein>
    <submittedName>
        <fullName evidence="3">Proteophosphoglycan ppg4</fullName>
    </submittedName>
</protein>
<dbReference type="SUPFAM" id="SSF46689">
    <property type="entry name" value="Homeodomain-like"/>
    <property type="match status" value="1"/>
</dbReference>
<dbReference type="EMBL" id="BJWK01000015">
    <property type="protein sequence ID" value="GEM11433.1"/>
    <property type="molecule type" value="Genomic_DNA"/>
</dbReference>
<feature type="region of interest" description="Disordered" evidence="1">
    <location>
        <begin position="1026"/>
        <end position="1047"/>
    </location>
</feature>
<dbReference type="OrthoDB" id="2527453at2759"/>
<sequence length="1047" mass="112507">MFTGAATSPRSAGRTPRASLAAVSAPRSAPHNNKPSIGPSTLTTPAAQLARSSRRAPLTPATTSALKHNAQLVRTPATIRAQARLARGGASGWRASLTHGGADEARQKLEARRAFVQESAVDALESLLMVGRDGVGEDNGEWTIGGDEERLYEAFEALKKAHFSSSLFLDTSALASAFPSEVVDSSSPLNSLARLSNFTTFLHLVLSSRPDPTTGVAERAGIANLKHATDALLRHVKPLEEPVDDKALELLIDLKTQTFIAAASLSRSPIDPKPFFSSPLASHLPPSSSLAMTDRAATIKFQTYQSKRVQLILDTRSDWAALRTLYRWEDTARHARDWVEEMLEKSGISGMAERSLGSGGAPSEGGHVEEDMLSAEETDKMARAGLDADHVAAQTQAGPEVHRVDETESEEAEQAYDTASEVGGEEDDYELAGALGSINGDQQIAEGLEQDDEDLYEQDPLLLEGSSQDESARVAQQLGVGGLRSVAESVAASVSARVADRADSLVDLMTAPGALDAHTEDQDQMVVEGETVATFVTDISDRADELAATLETQTDGQGLSESLIDEFLVLDQEVGPAAATPGPATPASSILAGHQQASPTPRPAQGRMRPSQSYSEPSRLRFGAGNVLMRVNEPRPQRSLLERQADAEKIAFDSQSHSVSPAPRPAKKAKKKAASSKGKGKNAASPPSPEFARSGQQAAATPVRDLQQSPALDETGGEAEPRQPVAGPSTFFRENDFYQNEFGGGGDEFGGGGDEFGGGGDEFGAEDVGRDGAAVAADFAGTDLRDRDERDAFIVSDDEAHDHERSSRADRSQATGKRRVTSYEPEEPPTQARVAAFKAARPAQATSGRVAGARRAEPETSESDSTDEDTRQRRRAHHKHLQVRQGGERGGNKRRRSEEVLSDDDATPPPRKHKLTGRRQHSPSSPRRAPRPTQLSNMYAFGRNEPGGRVSWTMEEERLLEKLIQSYGSKWARMMDLHGPNGTTSRTFRHRNNVSLKDKAVNMKVKILRAGGKPPKWMSVITVPKNKLPKTLPQGPRPNVTDDESSG</sequence>
<feature type="compositionally biased region" description="Basic residues" evidence="1">
    <location>
        <begin position="910"/>
        <end position="921"/>
    </location>
</feature>
<dbReference type="GO" id="GO:0003691">
    <property type="term" value="F:double-stranded telomeric DNA binding"/>
    <property type="evidence" value="ECO:0007669"/>
    <property type="project" value="TreeGrafter"/>
</dbReference>
<dbReference type="Gene3D" id="1.10.10.60">
    <property type="entry name" value="Homeodomain-like"/>
    <property type="match status" value="1"/>
</dbReference>
<feature type="compositionally biased region" description="Gly residues" evidence="1">
    <location>
        <begin position="742"/>
        <end position="762"/>
    </location>
</feature>
<feature type="compositionally biased region" description="Basic residues" evidence="1">
    <location>
        <begin position="665"/>
        <end position="680"/>
    </location>
</feature>
<feature type="compositionally biased region" description="Basic and acidic residues" evidence="1">
    <location>
        <begin position="783"/>
        <end position="811"/>
    </location>
</feature>
<accession>A0A511KM12</accession>
<feature type="compositionally biased region" description="Polar residues" evidence="1">
    <location>
        <begin position="1"/>
        <end position="10"/>
    </location>
</feature>
<feature type="compositionally biased region" description="Low complexity" evidence="1">
    <location>
        <begin position="771"/>
        <end position="782"/>
    </location>
</feature>
<evidence type="ECO:0000256" key="1">
    <source>
        <dbReference type="SAM" id="MobiDB-lite"/>
    </source>
</evidence>
<organism evidence="3 4">
    <name type="scientific">Rhodotorula toruloides</name>
    <name type="common">Yeast</name>
    <name type="synonym">Rhodosporidium toruloides</name>
    <dbReference type="NCBI Taxonomy" id="5286"/>
    <lineage>
        <taxon>Eukaryota</taxon>
        <taxon>Fungi</taxon>
        <taxon>Dikarya</taxon>
        <taxon>Basidiomycota</taxon>
        <taxon>Pucciniomycotina</taxon>
        <taxon>Microbotryomycetes</taxon>
        <taxon>Sporidiobolales</taxon>
        <taxon>Sporidiobolaceae</taxon>
        <taxon>Rhodotorula</taxon>
    </lineage>
</organism>
<feature type="region of interest" description="Disordered" evidence="1">
    <location>
        <begin position="1"/>
        <end position="43"/>
    </location>
</feature>
<feature type="domain" description="Myb-like" evidence="2">
    <location>
        <begin position="944"/>
        <end position="996"/>
    </location>
</feature>
<evidence type="ECO:0000313" key="4">
    <source>
        <dbReference type="Proteomes" id="UP000321518"/>
    </source>
</evidence>
<dbReference type="InterPro" id="IPR009057">
    <property type="entry name" value="Homeodomain-like_sf"/>
</dbReference>
<dbReference type="InterPro" id="IPR052833">
    <property type="entry name" value="Telomeric_DNA-bd_trans-reg"/>
</dbReference>
<reference evidence="3 4" key="1">
    <citation type="submission" date="2019-07" db="EMBL/GenBank/DDBJ databases">
        <title>Rhodotorula toruloides NBRC10032 genome sequencing.</title>
        <authorList>
            <person name="Shida Y."/>
            <person name="Takaku H."/>
            <person name="Ogasawara W."/>
            <person name="Mori K."/>
        </authorList>
    </citation>
    <scope>NUCLEOTIDE SEQUENCE [LARGE SCALE GENOMIC DNA]</scope>
    <source>
        <strain evidence="3 4">NBRC10032</strain>
    </source>
</reference>
<feature type="compositionally biased region" description="Low complexity" evidence="1">
    <location>
        <begin position="576"/>
        <end position="587"/>
    </location>
</feature>
<dbReference type="InterPro" id="IPR001005">
    <property type="entry name" value="SANT/Myb"/>
</dbReference>
<dbReference type="SMART" id="SM00717">
    <property type="entry name" value="SANT"/>
    <property type="match status" value="1"/>
</dbReference>
<dbReference type="PROSITE" id="PS50090">
    <property type="entry name" value="MYB_LIKE"/>
    <property type="match status" value="1"/>
</dbReference>
<feature type="compositionally biased region" description="Basic and acidic residues" evidence="1">
    <location>
        <begin position="886"/>
        <end position="899"/>
    </location>
</feature>
<dbReference type="AlphaFoldDB" id="A0A511KM12"/>
<feature type="region of interest" description="Disordered" evidence="1">
    <location>
        <begin position="576"/>
        <end position="630"/>
    </location>
</feature>
<evidence type="ECO:0000313" key="3">
    <source>
        <dbReference type="EMBL" id="GEM11433.1"/>
    </source>
</evidence>